<organism evidence="1 2">
    <name type="scientific">Kangiella aquimarina</name>
    <dbReference type="NCBI Taxonomy" id="261965"/>
    <lineage>
        <taxon>Bacteria</taxon>
        <taxon>Pseudomonadati</taxon>
        <taxon>Pseudomonadota</taxon>
        <taxon>Gammaproteobacteria</taxon>
        <taxon>Kangiellales</taxon>
        <taxon>Kangiellaceae</taxon>
        <taxon>Kangiella</taxon>
    </lineage>
</organism>
<evidence type="ECO:0000313" key="1">
    <source>
        <dbReference type="EMBL" id="WQG85486.1"/>
    </source>
</evidence>
<dbReference type="Proteomes" id="UP001324185">
    <property type="component" value="Chromosome"/>
</dbReference>
<dbReference type="SUPFAM" id="SSF46955">
    <property type="entry name" value="Putative DNA-binding domain"/>
    <property type="match status" value="1"/>
</dbReference>
<accession>A0ABZ0X4G3</accession>
<proteinExistence type="predicted"/>
<sequence>MKHLDPIELLHKAKNTHGALSPSQEAEFSNLLTLSEQYPNALITRTVTASLLGLSIKSLEAWASNGTKALPYQKCSRSVRYRLGDIKAYMDANTRTQTE</sequence>
<evidence type="ECO:0000313" key="2">
    <source>
        <dbReference type="Proteomes" id="UP001324185"/>
    </source>
</evidence>
<dbReference type="RefSeq" id="WP_018623471.1">
    <property type="nucleotide sequence ID" value="NZ_CP140158.1"/>
</dbReference>
<evidence type="ECO:0008006" key="3">
    <source>
        <dbReference type="Google" id="ProtNLM"/>
    </source>
</evidence>
<reference evidence="1 2" key="1">
    <citation type="submission" date="2023-11" db="EMBL/GenBank/DDBJ databases">
        <title>MicrobeMod: A computational toolkit for identifying prokaryotic methylation and restriction-modification with nanopore sequencing.</title>
        <authorList>
            <person name="Crits-Christoph A."/>
            <person name="Kang S.C."/>
            <person name="Lee H."/>
            <person name="Ostrov N."/>
        </authorList>
    </citation>
    <scope>NUCLEOTIDE SEQUENCE [LARGE SCALE GENOMIC DNA]</scope>
    <source>
        <strain evidence="1 2">DSMZ 16071</strain>
    </source>
</reference>
<dbReference type="InterPro" id="IPR009061">
    <property type="entry name" value="DNA-bd_dom_put_sf"/>
</dbReference>
<gene>
    <name evidence="1" type="ORF">SR900_01070</name>
</gene>
<keyword evidence="2" id="KW-1185">Reference proteome</keyword>
<protein>
    <recommendedName>
        <fullName evidence="3">DNA-binding protein</fullName>
    </recommendedName>
</protein>
<name>A0ABZ0X4G3_9GAMM</name>
<dbReference type="EMBL" id="CP140158">
    <property type="protein sequence ID" value="WQG85486.1"/>
    <property type="molecule type" value="Genomic_DNA"/>
</dbReference>